<accession>A0A1G2LDW3</accession>
<feature type="transmembrane region" description="Helical" evidence="2">
    <location>
        <begin position="68"/>
        <end position="94"/>
    </location>
</feature>
<protein>
    <recommendedName>
        <fullName evidence="5">DUF11 domain-containing protein</fullName>
    </recommendedName>
</protein>
<dbReference type="Proteomes" id="UP000178977">
    <property type="component" value="Unassembled WGS sequence"/>
</dbReference>
<organism evidence="3 4">
    <name type="scientific">Candidatus Sungbacteria bacterium RIFCSPLOWO2_01_FULL_60_25</name>
    <dbReference type="NCBI Taxonomy" id="1802281"/>
    <lineage>
        <taxon>Bacteria</taxon>
        <taxon>Candidatus Sungiibacteriota</taxon>
    </lineage>
</organism>
<evidence type="ECO:0000313" key="3">
    <source>
        <dbReference type="EMBL" id="OHA08999.1"/>
    </source>
</evidence>
<dbReference type="STRING" id="1802281.A3A44_01100"/>
<dbReference type="EMBL" id="MHQT01000032">
    <property type="protein sequence ID" value="OHA08999.1"/>
    <property type="molecule type" value="Genomic_DNA"/>
</dbReference>
<feature type="region of interest" description="Disordered" evidence="1">
    <location>
        <begin position="13"/>
        <end position="33"/>
    </location>
</feature>
<keyword evidence="2" id="KW-0812">Transmembrane</keyword>
<comment type="caution">
    <text evidence="3">The sequence shown here is derived from an EMBL/GenBank/DDBJ whole genome shotgun (WGS) entry which is preliminary data.</text>
</comment>
<evidence type="ECO:0000313" key="4">
    <source>
        <dbReference type="Proteomes" id="UP000178977"/>
    </source>
</evidence>
<proteinExistence type="predicted"/>
<evidence type="ECO:0000256" key="1">
    <source>
        <dbReference type="SAM" id="MobiDB-lite"/>
    </source>
</evidence>
<gene>
    <name evidence="3" type="ORF">A3A44_01100</name>
</gene>
<sequence length="639" mass="69049">MARLDKLREAIYQRKFEEPTRPPEDDLPLGLPDRGKPLPLSWGKNGNGTPALAADISSASKKRRRRRIAVAAFIISTLLLAGGAYLGYTLFLLASDVSFSLAGPGEVIAGEPAVFKIAVVNRGRVLLQNPSVTLNFSVGTITDENPRIGLNPPRMKVMLDDIPAGGRAEKEVRVRILGVEGQSHTVTGLLVYQPENIASQLTRQADVTVRIARVPIAINMEVPERLSSGQDVTLSVGVDSELTLPLADMSLGIEFPSGFDFKSADPKPLAGDDYIWPLRDLETGRSEKITLRGKISGEPEEAKTFRLRLGSYEPSSKRWVLVAESQTSPIISSPFLLAQATLNGARSGSIAPGAQVKGTIYFRNNLPAKVQNVTITFSFPEQLVDLRSIRAERGFYDVPKKAITWTPTSESRMKEIPSGGDGTLGFSFTMKSSLPISVFSDKNFTFPVTATIDSASPPAEYQGVSLRSQDTTQYKIASTLGVLARSAYYDSPFPNQGPLPPKVRAKTTYTLYLQVTSGANDIRDVEVRAALPGGVAWENRVATDLGVVTFNPATEEISWKIRDLPAATGILRAPLAAVIQVGLIPAENQTGSAPKLLQGISATGRDVFTDFNLSATADDITTDLRTDIRSVGAEWKVVP</sequence>
<keyword evidence="2" id="KW-1133">Transmembrane helix</keyword>
<evidence type="ECO:0008006" key="5">
    <source>
        <dbReference type="Google" id="ProtNLM"/>
    </source>
</evidence>
<name>A0A1G2LDW3_9BACT</name>
<feature type="compositionally biased region" description="Basic and acidic residues" evidence="1">
    <location>
        <begin position="13"/>
        <end position="24"/>
    </location>
</feature>
<keyword evidence="2" id="KW-0472">Membrane</keyword>
<reference evidence="3 4" key="1">
    <citation type="journal article" date="2016" name="Nat. Commun.">
        <title>Thousands of microbial genomes shed light on interconnected biogeochemical processes in an aquifer system.</title>
        <authorList>
            <person name="Anantharaman K."/>
            <person name="Brown C.T."/>
            <person name="Hug L.A."/>
            <person name="Sharon I."/>
            <person name="Castelle C.J."/>
            <person name="Probst A.J."/>
            <person name="Thomas B.C."/>
            <person name="Singh A."/>
            <person name="Wilkins M.J."/>
            <person name="Karaoz U."/>
            <person name="Brodie E.L."/>
            <person name="Williams K.H."/>
            <person name="Hubbard S.S."/>
            <person name="Banfield J.F."/>
        </authorList>
    </citation>
    <scope>NUCLEOTIDE SEQUENCE [LARGE SCALE GENOMIC DNA]</scope>
</reference>
<evidence type="ECO:0000256" key="2">
    <source>
        <dbReference type="SAM" id="Phobius"/>
    </source>
</evidence>
<dbReference type="AlphaFoldDB" id="A0A1G2LDW3"/>